<keyword evidence="1" id="KW-0472">Membrane</keyword>
<keyword evidence="1" id="KW-1133">Transmembrane helix</keyword>
<sequence length="68" mass="7627">MKDIALKFSVLIFFLFNSLSVLAQNPEEVPEEVDGPSAPISDHLWLLALIGLVYIFFKYSPKTVKAKS</sequence>
<organism evidence="4 6">
    <name type="scientific">Flavobacterium lindanitolerans</name>
    <dbReference type="NCBI Taxonomy" id="428988"/>
    <lineage>
        <taxon>Bacteria</taxon>
        <taxon>Pseudomonadati</taxon>
        <taxon>Bacteroidota</taxon>
        <taxon>Flavobacteriia</taxon>
        <taxon>Flavobacteriales</taxon>
        <taxon>Flavobacteriaceae</taxon>
        <taxon>Flavobacterium</taxon>
    </lineage>
</organism>
<dbReference type="EMBL" id="RCCB01000010">
    <property type="protein sequence ID" value="RLJ34873.1"/>
    <property type="molecule type" value="Genomic_DNA"/>
</dbReference>
<keyword evidence="1" id="KW-0812">Transmembrane</keyword>
<gene>
    <name evidence="3" type="ORF">B0G92_1269</name>
    <name evidence="4" type="ORF">CLV50_0235</name>
</gene>
<keyword evidence="5" id="KW-1185">Reference proteome</keyword>
<evidence type="ECO:0000313" key="3">
    <source>
        <dbReference type="EMBL" id="PKW29626.1"/>
    </source>
</evidence>
<reference evidence="3 5" key="1">
    <citation type="submission" date="2017-12" db="EMBL/GenBank/DDBJ databases">
        <title>Genomic Encyclopedia of Type Strains, Phase III (KMG-III): the genomes of soil and plant-associated and newly described type strains.</title>
        <authorList>
            <person name="Whitman W."/>
        </authorList>
    </citation>
    <scope>NUCLEOTIDE SEQUENCE [LARGE SCALE GENOMIC DNA]</scope>
    <source>
        <strain evidence="3 5">IP-10</strain>
    </source>
</reference>
<dbReference type="RefSeq" id="WP_056069432.1">
    <property type="nucleotide sequence ID" value="NZ_JBCNKL010000004.1"/>
</dbReference>
<evidence type="ECO:0008006" key="7">
    <source>
        <dbReference type="Google" id="ProtNLM"/>
    </source>
</evidence>
<evidence type="ECO:0000256" key="1">
    <source>
        <dbReference type="SAM" id="Phobius"/>
    </source>
</evidence>
<evidence type="ECO:0000256" key="2">
    <source>
        <dbReference type="SAM" id="SignalP"/>
    </source>
</evidence>
<evidence type="ECO:0000313" key="6">
    <source>
        <dbReference type="Proteomes" id="UP000275027"/>
    </source>
</evidence>
<feature type="signal peptide" evidence="2">
    <location>
        <begin position="1"/>
        <end position="23"/>
    </location>
</feature>
<feature type="chain" id="PRO_5041171628" description="Signal peptidase" evidence="2">
    <location>
        <begin position="24"/>
        <end position="68"/>
    </location>
</feature>
<reference evidence="4 6" key="2">
    <citation type="submission" date="2018-10" db="EMBL/GenBank/DDBJ databases">
        <title>Genomic Encyclopedia of Archaeal and Bacterial Type Strains, Phase II (KMG-II): from individual species to whole genera.</title>
        <authorList>
            <person name="Goeker M."/>
        </authorList>
    </citation>
    <scope>NUCLEOTIDE SEQUENCE [LARGE SCALE GENOMIC DNA]</scope>
    <source>
        <strain evidence="4 6">DSM 21886</strain>
    </source>
</reference>
<dbReference type="Proteomes" id="UP000233767">
    <property type="component" value="Unassembled WGS sequence"/>
</dbReference>
<feature type="transmembrane region" description="Helical" evidence="1">
    <location>
        <begin position="39"/>
        <end position="57"/>
    </location>
</feature>
<dbReference type="Proteomes" id="UP000275027">
    <property type="component" value="Unassembled WGS sequence"/>
</dbReference>
<protein>
    <recommendedName>
        <fullName evidence="7">Signal peptidase</fullName>
    </recommendedName>
</protein>
<comment type="caution">
    <text evidence="4">The sequence shown here is derived from an EMBL/GenBank/DDBJ whole genome shotgun (WGS) entry which is preliminary data.</text>
</comment>
<keyword evidence="2" id="KW-0732">Signal</keyword>
<proteinExistence type="predicted"/>
<dbReference type="EMBL" id="PJND01000007">
    <property type="protein sequence ID" value="PKW29626.1"/>
    <property type="molecule type" value="Genomic_DNA"/>
</dbReference>
<name>A0A497VDV0_9FLAO</name>
<dbReference type="AlphaFoldDB" id="A0A497VDV0"/>
<accession>A0A497VDV0</accession>
<evidence type="ECO:0000313" key="5">
    <source>
        <dbReference type="Proteomes" id="UP000233767"/>
    </source>
</evidence>
<evidence type="ECO:0000313" key="4">
    <source>
        <dbReference type="EMBL" id="RLJ34873.1"/>
    </source>
</evidence>